<dbReference type="InterPro" id="IPR005493">
    <property type="entry name" value="RraA/RraA-like"/>
</dbReference>
<dbReference type="GO" id="GO:0008168">
    <property type="term" value="F:methyltransferase activity"/>
    <property type="evidence" value="ECO:0007669"/>
    <property type="project" value="UniProtKB-KW"/>
</dbReference>
<accession>J9QGG1</accession>
<protein>
    <submittedName>
        <fullName evidence="2">Menaquinone methyltransferase</fullName>
    </submittedName>
</protein>
<dbReference type="GO" id="GO:0008948">
    <property type="term" value="F:oxaloacetate decarboxylase activity"/>
    <property type="evidence" value="ECO:0007669"/>
    <property type="project" value="TreeGrafter"/>
</dbReference>
<feature type="binding site" evidence="1">
    <location>
        <position position="171"/>
    </location>
    <ligand>
        <name>substrate</name>
    </ligand>
</feature>
<dbReference type="PANTHER" id="PTHR33254">
    <property type="entry name" value="4-HYDROXY-4-METHYL-2-OXOGLUTARATE ALDOLASE 3-RELATED"/>
    <property type="match status" value="1"/>
</dbReference>
<organism evidence="2">
    <name type="scientific">Epichloe typhina</name>
    <name type="common">Mycoparasitic fungus</name>
    <name type="synonym">Sphaeria typhina</name>
    <dbReference type="NCBI Taxonomy" id="5113"/>
    <lineage>
        <taxon>Eukaryota</taxon>
        <taxon>Fungi</taxon>
        <taxon>Dikarya</taxon>
        <taxon>Ascomycota</taxon>
        <taxon>Pezizomycotina</taxon>
        <taxon>Sordariomycetes</taxon>
        <taxon>Hypocreomycetidae</taxon>
        <taxon>Hypocreales</taxon>
        <taxon>Clavicipitaceae</taxon>
        <taxon>Epichloe</taxon>
    </lineage>
</organism>
<proteinExistence type="predicted"/>
<evidence type="ECO:0000256" key="1">
    <source>
        <dbReference type="PIRSR" id="PIRSR605493-1"/>
    </source>
</evidence>
<dbReference type="GO" id="GO:0032259">
    <property type="term" value="P:methylation"/>
    <property type="evidence" value="ECO:0007669"/>
    <property type="project" value="UniProtKB-KW"/>
</dbReference>
<dbReference type="Pfam" id="PF03737">
    <property type="entry name" value="RraA-like"/>
    <property type="match status" value="1"/>
</dbReference>
<keyword evidence="1" id="KW-0479">Metal-binding</keyword>
<feature type="binding site" evidence="1">
    <location>
        <position position="172"/>
    </location>
    <ligand>
        <name>Mg(2+)</name>
        <dbReference type="ChEBI" id="CHEBI:18420"/>
    </ligand>
</feature>
<dbReference type="GO" id="GO:0046872">
    <property type="term" value="F:metal ion binding"/>
    <property type="evidence" value="ECO:0007669"/>
    <property type="project" value="UniProtKB-KW"/>
</dbReference>
<name>J9QGG1_EPITY</name>
<keyword evidence="1" id="KW-0460">Magnesium</keyword>
<comment type="cofactor">
    <cofactor evidence="1">
        <name>Mg(2+)</name>
        <dbReference type="ChEBI" id="CHEBI:18420"/>
    </cofactor>
</comment>
<sequence length="270" mass="28945">MSTVRMRIIPWIRKPRLRLQSNCPRQQTTSQAMSTAARLPQATMTKLQQYTACDISDALLKLKVPGAGYLADLAPYSSKPSSSSSSDDATSPTTTTIAPVSTILFAAKGETPAAPAPNVPKDTHWADVSEPGTFVVMKQAPGQTNAICGGIMALRMKMRRVEGIIVAGRVRDVQELRSLQLPILALGQSTVGSGGGSIPWALQVPLDINGVNVSPGDIAFQDPANGVVVIPRDKVDQVLEMLPRLTSADEKVKEDVLKGMSVYDAFQLHR</sequence>
<keyword evidence="2" id="KW-0489">Methyltransferase</keyword>
<dbReference type="PANTHER" id="PTHR33254:SF4">
    <property type="entry name" value="4-HYDROXY-4-METHYL-2-OXOGLUTARATE ALDOLASE 3-RELATED"/>
    <property type="match status" value="1"/>
</dbReference>
<dbReference type="CDD" id="cd16841">
    <property type="entry name" value="RraA_family"/>
    <property type="match status" value="1"/>
</dbReference>
<dbReference type="Gene3D" id="3.50.30.40">
    <property type="entry name" value="Ribonuclease E inhibitor RraA/RraA-like"/>
    <property type="match status" value="1"/>
</dbReference>
<dbReference type="AlphaFoldDB" id="J9QGG1"/>
<dbReference type="InterPro" id="IPR036704">
    <property type="entry name" value="RraA/RraA-like_sf"/>
</dbReference>
<dbReference type="EMBL" id="JX402754">
    <property type="protein sequence ID" value="AFP27281.1"/>
    <property type="molecule type" value="Genomic_DNA"/>
</dbReference>
<dbReference type="GO" id="GO:0047443">
    <property type="term" value="F:4-hydroxy-4-methyl-2-oxoglutarate aldolase activity"/>
    <property type="evidence" value="ECO:0007669"/>
    <property type="project" value="TreeGrafter"/>
</dbReference>
<reference evidence="2" key="1">
    <citation type="submission" date="2012-07" db="EMBL/GenBank/DDBJ databases">
        <title>Epichloe typhina PER locus.</title>
        <authorList>
            <person name="Young C.A."/>
            <person name="Schardl C.L."/>
        </authorList>
    </citation>
    <scope>NUCLEOTIDE SEQUENCE</scope>
    <source>
        <strain evidence="2">E8</strain>
    </source>
</reference>
<feature type="binding site" evidence="1">
    <location>
        <begin position="149"/>
        <end position="152"/>
    </location>
    <ligand>
        <name>substrate</name>
    </ligand>
</feature>
<keyword evidence="2" id="KW-0808">Transferase</keyword>
<gene>
    <name evidence="2" type="primary">dlpA</name>
</gene>
<dbReference type="SUPFAM" id="SSF89562">
    <property type="entry name" value="RraA-like"/>
    <property type="match status" value="1"/>
</dbReference>
<evidence type="ECO:0000313" key="2">
    <source>
        <dbReference type="EMBL" id="AFP27281.1"/>
    </source>
</evidence>